<name>A0A392S2N2_9FABA</name>
<dbReference type="AlphaFoldDB" id="A0A392S2N2"/>
<feature type="non-terminal residue" evidence="1">
    <location>
        <position position="1"/>
    </location>
</feature>
<comment type="caution">
    <text evidence="1">The sequence shown here is derived from an EMBL/GenBank/DDBJ whole genome shotgun (WGS) entry which is preliminary data.</text>
</comment>
<sequence>GGAPECEVEVRYGGSEAVRVGGLGFSLLLSAQHSSHFSRRER</sequence>
<accession>A0A392S2N2</accession>
<keyword evidence="2" id="KW-1185">Reference proteome</keyword>
<protein>
    <submittedName>
        <fullName evidence="1">Uncharacterized protein</fullName>
    </submittedName>
</protein>
<dbReference type="Proteomes" id="UP000265520">
    <property type="component" value="Unassembled WGS sequence"/>
</dbReference>
<dbReference type="EMBL" id="LXQA010313597">
    <property type="protein sequence ID" value="MCI43161.1"/>
    <property type="molecule type" value="Genomic_DNA"/>
</dbReference>
<proteinExistence type="predicted"/>
<reference evidence="1 2" key="1">
    <citation type="journal article" date="2018" name="Front. Plant Sci.">
        <title>Red Clover (Trifolium pratense) and Zigzag Clover (T. medium) - A Picture of Genomic Similarities and Differences.</title>
        <authorList>
            <person name="Dluhosova J."/>
            <person name="Istvanek J."/>
            <person name="Nedelnik J."/>
            <person name="Repkova J."/>
        </authorList>
    </citation>
    <scope>NUCLEOTIDE SEQUENCE [LARGE SCALE GENOMIC DNA]</scope>
    <source>
        <strain evidence="2">cv. 10/8</strain>
        <tissue evidence="1">Leaf</tissue>
    </source>
</reference>
<organism evidence="1 2">
    <name type="scientific">Trifolium medium</name>
    <dbReference type="NCBI Taxonomy" id="97028"/>
    <lineage>
        <taxon>Eukaryota</taxon>
        <taxon>Viridiplantae</taxon>
        <taxon>Streptophyta</taxon>
        <taxon>Embryophyta</taxon>
        <taxon>Tracheophyta</taxon>
        <taxon>Spermatophyta</taxon>
        <taxon>Magnoliopsida</taxon>
        <taxon>eudicotyledons</taxon>
        <taxon>Gunneridae</taxon>
        <taxon>Pentapetalae</taxon>
        <taxon>rosids</taxon>
        <taxon>fabids</taxon>
        <taxon>Fabales</taxon>
        <taxon>Fabaceae</taxon>
        <taxon>Papilionoideae</taxon>
        <taxon>50 kb inversion clade</taxon>
        <taxon>NPAAA clade</taxon>
        <taxon>Hologalegina</taxon>
        <taxon>IRL clade</taxon>
        <taxon>Trifolieae</taxon>
        <taxon>Trifolium</taxon>
    </lineage>
</organism>
<evidence type="ECO:0000313" key="2">
    <source>
        <dbReference type="Proteomes" id="UP000265520"/>
    </source>
</evidence>
<evidence type="ECO:0000313" key="1">
    <source>
        <dbReference type="EMBL" id="MCI43161.1"/>
    </source>
</evidence>